<evidence type="ECO:0000256" key="1">
    <source>
        <dbReference type="SAM" id="MobiDB-lite"/>
    </source>
</evidence>
<feature type="region of interest" description="Disordered" evidence="1">
    <location>
        <begin position="740"/>
        <end position="780"/>
    </location>
</feature>
<feature type="compositionally biased region" description="Polar residues" evidence="1">
    <location>
        <begin position="538"/>
        <end position="547"/>
    </location>
</feature>
<evidence type="ECO:0000256" key="2">
    <source>
        <dbReference type="SAM" id="Phobius"/>
    </source>
</evidence>
<accession>A0A8H7EAH8</accession>
<keyword evidence="4" id="KW-1185">Reference proteome</keyword>
<feature type="transmembrane region" description="Helical" evidence="2">
    <location>
        <begin position="368"/>
        <end position="387"/>
    </location>
</feature>
<feature type="transmembrane region" description="Helical" evidence="2">
    <location>
        <begin position="328"/>
        <end position="348"/>
    </location>
</feature>
<keyword evidence="2" id="KW-1133">Transmembrane helix</keyword>
<feature type="compositionally biased region" description="Basic and acidic residues" evidence="1">
    <location>
        <begin position="678"/>
        <end position="688"/>
    </location>
</feature>
<organism evidence="3 4">
    <name type="scientific">Endocarpon pusillum</name>
    <dbReference type="NCBI Taxonomy" id="364733"/>
    <lineage>
        <taxon>Eukaryota</taxon>
        <taxon>Fungi</taxon>
        <taxon>Dikarya</taxon>
        <taxon>Ascomycota</taxon>
        <taxon>Pezizomycotina</taxon>
        <taxon>Eurotiomycetes</taxon>
        <taxon>Chaetothyriomycetidae</taxon>
        <taxon>Verrucariales</taxon>
        <taxon>Verrucariaceae</taxon>
        <taxon>Endocarpon</taxon>
    </lineage>
</organism>
<feature type="compositionally biased region" description="Polar residues" evidence="1">
    <location>
        <begin position="488"/>
        <end position="498"/>
    </location>
</feature>
<feature type="compositionally biased region" description="Pro residues" evidence="1">
    <location>
        <begin position="742"/>
        <end position="755"/>
    </location>
</feature>
<proteinExistence type="predicted"/>
<keyword evidence="2" id="KW-0812">Transmembrane</keyword>
<feature type="region of interest" description="Disordered" evidence="1">
    <location>
        <begin position="643"/>
        <end position="688"/>
    </location>
</feature>
<dbReference type="OrthoDB" id="5368516at2759"/>
<gene>
    <name evidence="3" type="ORF">GJ744_000058</name>
</gene>
<evidence type="ECO:0000313" key="4">
    <source>
        <dbReference type="Proteomes" id="UP000606974"/>
    </source>
</evidence>
<feature type="compositionally biased region" description="Pro residues" evidence="1">
    <location>
        <begin position="523"/>
        <end position="535"/>
    </location>
</feature>
<dbReference type="EMBL" id="JAACFV010000001">
    <property type="protein sequence ID" value="KAF7514288.1"/>
    <property type="molecule type" value="Genomic_DNA"/>
</dbReference>
<feature type="transmembrane region" description="Helical" evidence="2">
    <location>
        <begin position="399"/>
        <end position="420"/>
    </location>
</feature>
<dbReference type="Proteomes" id="UP000606974">
    <property type="component" value="Unassembled WGS sequence"/>
</dbReference>
<feature type="compositionally biased region" description="Polar residues" evidence="1">
    <location>
        <begin position="509"/>
        <end position="519"/>
    </location>
</feature>
<sequence>MLYVGRGLRLSRSLGFAKKVMQSLFRPAQVHFVYCLKTLYVACHCALSIEFAFFISQTRSFFFSCLVFIVGSDEWPYDPYRPTFPRLGSHPSSVSHEYIIRLERAPLLCGVDYYTAIMERFSSELYTRQTTQDTEATPTTSPTDGLVGELIWNNSLQQRTTTVVTISFNVLAALLVIVSVFFDARKVTKRGLSPRASNKLYFLSNVHAADTFPLTISTAIATQGIIFLGVQGSGLDGLRANGCQAISQVVWPAIWMVAYSLLVFSIEVAFRGFQRKRFHPRGKFTVQICWSIVLTMLVATWVPSQVYKNPKNDCTASLLSWAMPWADIALFLNSILIFLYLLTAFLIVYQLSRTAKIDHMERIAASRIVYYLAIAVFLMSGVLPFWARVVLGASTNNAARIATIALNIFGMLIGPLYLVLRSNPNNMAFGPGWASGTQKEEWRFFGSPELDIGKHITNPVGPEHNSTTHETVVGAKEKIAFEARSVRSKATSGSTKSYGNRPALASPPSYRTPSKSTISKPPLSSPPSYRAPPIPNANDPSLVSPPTFQIPPQMLRSESPFLSFNQANYTLFPQRSGSTPATETDHVNAAETDPVNVPAPLFANYHRRDTSNVTSATVQIGMRLSTGTMISGLEERINRAATYPAVTGKSKQDHRKNSPQLPQRSLDRLPKLLAPPIEMKRRPRDSSPHEILFRLNSNEELSPDAVHITTPSWRKPLEDLVSPTRRISSWRKFRDRRMKSLPPVPVTPSTMPPPSSYRASFPEPRTPASPAGPIRASQEREALSLALKEDEQWPLQGLDMVLLPDKTYTPDKNRSWI</sequence>
<feature type="transmembrane region" description="Helical" evidence="2">
    <location>
        <begin position="249"/>
        <end position="270"/>
    </location>
</feature>
<keyword evidence="2" id="KW-0472">Membrane</keyword>
<reference evidence="3" key="1">
    <citation type="submission" date="2020-02" db="EMBL/GenBank/DDBJ databases">
        <authorList>
            <person name="Palmer J.M."/>
        </authorList>
    </citation>
    <scope>NUCLEOTIDE SEQUENCE</scope>
    <source>
        <strain evidence="3">EPUS1.4</strain>
        <tissue evidence="3">Thallus</tissue>
    </source>
</reference>
<feature type="transmembrane region" description="Helical" evidence="2">
    <location>
        <begin position="282"/>
        <end position="302"/>
    </location>
</feature>
<comment type="caution">
    <text evidence="3">The sequence shown here is derived from an EMBL/GenBank/DDBJ whole genome shotgun (WGS) entry which is preliminary data.</text>
</comment>
<dbReference type="AlphaFoldDB" id="A0A8H7EAH8"/>
<protein>
    <submittedName>
        <fullName evidence="3">Uncharacterized protein</fullName>
    </submittedName>
</protein>
<feature type="transmembrane region" description="Helical" evidence="2">
    <location>
        <begin position="163"/>
        <end position="182"/>
    </location>
</feature>
<feature type="region of interest" description="Disordered" evidence="1">
    <location>
        <begin position="484"/>
        <end position="552"/>
    </location>
</feature>
<name>A0A8H7EAH8_9EURO</name>
<feature type="transmembrane region" description="Helical" evidence="2">
    <location>
        <begin position="202"/>
        <end position="229"/>
    </location>
</feature>
<evidence type="ECO:0000313" key="3">
    <source>
        <dbReference type="EMBL" id="KAF7514288.1"/>
    </source>
</evidence>